<dbReference type="InterPro" id="IPR002035">
    <property type="entry name" value="VWF_A"/>
</dbReference>
<evidence type="ECO:0000313" key="3">
    <source>
        <dbReference type="EMBL" id="KAK4239041.1"/>
    </source>
</evidence>
<dbReference type="PROSITE" id="PS50234">
    <property type="entry name" value="VWFA"/>
    <property type="match status" value="1"/>
</dbReference>
<reference evidence="3" key="1">
    <citation type="journal article" date="2023" name="Mol. Phylogenet. Evol.">
        <title>Genome-scale phylogeny and comparative genomics of the fungal order Sordariales.</title>
        <authorList>
            <person name="Hensen N."/>
            <person name="Bonometti L."/>
            <person name="Westerberg I."/>
            <person name="Brannstrom I.O."/>
            <person name="Guillou S."/>
            <person name="Cros-Aarteil S."/>
            <person name="Calhoun S."/>
            <person name="Haridas S."/>
            <person name="Kuo A."/>
            <person name="Mondo S."/>
            <person name="Pangilinan J."/>
            <person name="Riley R."/>
            <person name="LaButti K."/>
            <person name="Andreopoulos B."/>
            <person name="Lipzen A."/>
            <person name="Chen C."/>
            <person name="Yan M."/>
            <person name="Daum C."/>
            <person name="Ng V."/>
            <person name="Clum A."/>
            <person name="Steindorff A."/>
            <person name="Ohm R.A."/>
            <person name="Martin F."/>
            <person name="Silar P."/>
            <person name="Natvig D.O."/>
            <person name="Lalanne C."/>
            <person name="Gautier V."/>
            <person name="Ament-Velasquez S.L."/>
            <person name="Kruys A."/>
            <person name="Hutchinson M.I."/>
            <person name="Powell A.J."/>
            <person name="Barry K."/>
            <person name="Miller A.N."/>
            <person name="Grigoriev I.V."/>
            <person name="Debuchy R."/>
            <person name="Gladieux P."/>
            <person name="Hiltunen Thoren M."/>
            <person name="Johannesson H."/>
        </authorList>
    </citation>
    <scope>NUCLEOTIDE SEQUENCE</scope>
    <source>
        <strain evidence="3">CBS 532.94</strain>
    </source>
</reference>
<keyword evidence="3" id="KW-0176">Collagen</keyword>
<keyword evidence="4" id="KW-1185">Reference proteome</keyword>
<feature type="region of interest" description="Disordered" evidence="1">
    <location>
        <begin position="1"/>
        <end position="104"/>
    </location>
</feature>
<feature type="compositionally biased region" description="Low complexity" evidence="1">
    <location>
        <begin position="72"/>
        <end position="82"/>
    </location>
</feature>
<protein>
    <submittedName>
        <fullName evidence="3">Collagen alpha-5 chain</fullName>
    </submittedName>
</protein>
<sequence>MAPPSPSRSLFGSLKDKLSKSRSRSPSPNPGVNDGNNPFWAAPPSSKLGPSDPPPPPYSEIAPAVAGPGSAPNPTITINNPPGRAPSPAPSYSSARSDPNITSPEDPYAFLSAFDTIFLVDDSASMQGASWRETKEALRAIAPICTAHDENGIDVYFLNARNTNNSHRRTSRFGSSSFASGDNGAGDFCNIKSADQIERLFNTVRPAGGTPTGTRINHILKPYLREYEQAVARTGNPDECGVKPVNMIVITDGVPTDDPEAVIISLAKKLDKLEAPPHQVGIQFFQVGNDDGAAAALKELDDGLAEQGGGVRDMVDTVTWDGRQGSHHVLSADAILKVVLGAVVKRLDRRRISVESRRSRNHLAP</sequence>
<dbReference type="InterPro" id="IPR036465">
    <property type="entry name" value="vWFA_dom_sf"/>
</dbReference>
<dbReference type="SMART" id="SM00327">
    <property type="entry name" value="VWA"/>
    <property type="match status" value="1"/>
</dbReference>
<evidence type="ECO:0000313" key="4">
    <source>
        <dbReference type="Proteomes" id="UP001303760"/>
    </source>
</evidence>
<evidence type="ECO:0000259" key="2">
    <source>
        <dbReference type="PROSITE" id="PS50234"/>
    </source>
</evidence>
<dbReference type="EMBL" id="MU860075">
    <property type="protein sequence ID" value="KAK4239041.1"/>
    <property type="molecule type" value="Genomic_DNA"/>
</dbReference>
<reference evidence="3" key="2">
    <citation type="submission" date="2023-05" db="EMBL/GenBank/DDBJ databases">
        <authorList>
            <consortium name="Lawrence Berkeley National Laboratory"/>
            <person name="Steindorff A."/>
            <person name="Hensen N."/>
            <person name="Bonometti L."/>
            <person name="Westerberg I."/>
            <person name="Brannstrom I.O."/>
            <person name="Guillou S."/>
            <person name="Cros-Aarteil S."/>
            <person name="Calhoun S."/>
            <person name="Haridas S."/>
            <person name="Kuo A."/>
            <person name="Mondo S."/>
            <person name="Pangilinan J."/>
            <person name="Riley R."/>
            <person name="Labutti K."/>
            <person name="Andreopoulos B."/>
            <person name="Lipzen A."/>
            <person name="Chen C."/>
            <person name="Yanf M."/>
            <person name="Daum C."/>
            <person name="Ng V."/>
            <person name="Clum A."/>
            <person name="Ohm R."/>
            <person name="Martin F."/>
            <person name="Silar P."/>
            <person name="Natvig D."/>
            <person name="Lalanne C."/>
            <person name="Gautier V."/>
            <person name="Ament-Velasquez S.L."/>
            <person name="Kruys A."/>
            <person name="Hutchinson M.I."/>
            <person name="Powell A.J."/>
            <person name="Barry K."/>
            <person name="Miller A.N."/>
            <person name="Grigoriev I.V."/>
            <person name="Debuchy R."/>
            <person name="Gladieux P."/>
            <person name="Thoren M.H."/>
            <person name="Johannesson H."/>
        </authorList>
    </citation>
    <scope>NUCLEOTIDE SEQUENCE</scope>
    <source>
        <strain evidence="3">CBS 532.94</strain>
    </source>
</reference>
<gene>
    <name evidence="3" type="ORF">C8A03DRAFT_14541</name>
</gene>
<name>A0AAN7H7P8_9PEZI</name>
<dbReference type="PANTHER" id="PTHR34706:SF1">
    <property type="entry name" value="VWFA DOMAIN-CONTAINING PROTEIN"/>
    <property type="match status" value="1"/>
</dbReference>
<dbReference type="AlphaFoldDB" id="A0AAN7H7P8"/>
<dbReference type="Pfam" id="PF00092">
    <property type="entry name" value="VWA"/>
    <property type="match status" value="1"/>
</dbReference>
<dbReference type="SUPFAM" id="SSF53300">
    <property type="entry name" value="vWA-like"/>
    <property type="match status" value="1"/>
</dbReference>
<dbReference type="Gene3D" id="3.40.50.410">
    <property type="entry name" value="von Willebrand factor, type A domain"/>
    <property type="match status" value="1"/>
</dbReference>
<evidence type="ECO:0000256" key="1">
    <source>
        <dbReference type="SAM" id="MobiDB-lite"/>
    </source>
</evidence>
<accession>A0AAN7H7P8</accession>
<proteinExistence type="predicted"/>
<organism evidence="3 4">
    <name type="scientific">Achaetomium macrosporum</name>
    <dbReference type="NCBI Taxonomy" id="79813"/>
    <lineage>
        <taxon>Eukaryota</taxon>
        <taxon>Fungi</taxon>
        <taxon>Dikarya</taxon>
        <taxon>Ascomycota</taxon>
        <taxon>Pezizomycotina</taxon>
        <taxon>Sordariomycetes</taxon>
        <taxon>Sordariomycetidae</taxon>
        <taxon>Sordariales</taxon>
        <taxon>Chaetomiaceae</taxon>
        <taxon>Achaetomium</taxon>
    </lineage>
</organism>
<feature type="domain" description="VWFA" evidence="2">
    <location>
        <begin position="115"/>
        <end position="347"/>
    </location>
</feature>
<dbReference type="PANTHER" id="PTHR34706">
    <property type="entry name" value="SLR1338 PROTEIN"/>
    <property type="match status" value="1"/>
</dbReference>
<comment type="caution">
    <text evidence="3">The sequence shown here is derived from an EMBL/GenBank/DDBJ whole genome shotgun (WGS) entry which is preliminary data.</text>
</comment>
<dbReference type="Proteomes" id="UP001303760">
    <property type="component" value="Unassembled WGS sequence"/>
</dbReference>